<reference evidence="1" key="2">
    <citation type="submission" date="2020-11" db="EMBL/GenBank/DDBJ databases">
        <authorList>
            <person name="McCartney M.A."/>
            <person name="Auch B."/>
            <person name="Kono T."/>
            <person name="Mallez S."/>
            <person name="Becker A."/>
            <person name="Gohl D.M."/>
            <person name="Silverstein K.A.T."/>
            <person name="Koren S."/>
            <person name="Bechman K.B."/>
            <person name="Herman A."/>
            <person name="Abrahante J.E."/>
            <person name="Garbe J."/>
        </authorList>
    </citation>
    <scope>NUCLEOTIDE SEQUENCE</scope>
    <source>
        <strain evidence="1">Duluth1</strain>
        <tissue evidence="1">Whole animal</tissue>
    </source>
</reference>
<evidence type="ECO:0000313" key="2">
    <source>
        <dbReference type="Proteomes" id="UP000828390"/>
    </source>
</evidence>
<organism evidence="1 2">
    <name type="scientific">Dreissena polymorpha</name>
    <name type="common">Zebra mussel</name>
    <name type="synonym">Mytilus polymorpha</name>
    <dbReference type="NCBI Taxonomy" id="45954"/>
    <lineage>
        <taxon>Eukaryota</taxon>
        <taxon>Metazoa</taxon>
        <taxon>Spiralia</taxon>
        <taxon>Lophotrochozoa</taxon>
        <taxon>Mollusca</taxon>
        <taxon>Bivalvia</taxon>
        <taxon>Autobranchia</taxon>
        <taxon>Heteroconchia</taxon>
        <taxon>Euheterodonta</taxon>
        <taxon>Imparidentia</taxon>
        <taxon>Neoheterodontei</taxon>
        <taxon>Myida</taxon>
        <taxon>Dreissenoidea</taxon>
        <taxon>Dreissenidae</taxon>
        <taxon>Dreissena</taxon>
    </lineage>
</organism>
<accession>A0A9D4MDR2</accession>
<dbReference type="AlphaFoldDB" id="A0A9D4MDR2"/>
<protein>
    <submittedName>
        <fullName evidence="1">Uncharacterized protein</fullName>
    </submittedName>
</protein>
<dbReference type="Proteomes" id="UP000828390">
    <property type="component" value="Unassembled WGS sequence"/>
</dbReference>
<gene>
    <name evidence="1" type="ORF">DPMN_036528</name>
</gene>
<keyword evidence="2" id="KW-1185">Reference proteome</keyword>
<reference evidence="1" key="1">
    <citation type="journal article" date="2019" name="bioRxiv">
        <title>The Genome of the Zebra Mussel, Dreissena polymorpha: A Resource for Invasive Species Research.</title>
        <authorList>
            <person name="McCartney M.A."/>
            <person name="Auch B."/>
            <person name="Kono T."/>
            <person name="Mallez S."/>
            <person name="Zhang Y."/>
            <person name="Obille A."/>
            <person name="Becker A."/>
            <person name="Abrahante J.E."/>
            <person name="Garbe J."/>
            <person name="Badalamenti J.P."/>
            <person name="Herman A."/>
            <person name="Mangelson H."/>
            <person name="Liachko I."/>
            <person name="Sullivan S."/>
            <person name="Sone E.D."/>
            <person name="Koren S."/>
            <person name="Silverstein K.A.T."/>
            <person name="Beckman K.B."/>
            <person name="Gohl D.M."/>
        </authorList>
    </citation>
    <scope>NUCLEOTIDE SEQUENCE</scope>
    <source>
        <strain evidence="1">Duluth1</strain>
        <tissue evidence="1">Whole animal</tissue>
    </source>
</reference>
<proteinExistence type="predicted"/>
<sequence length="79" mass="8808">MPHSVATYNTVSICSRHLSKEELLVVERGEGHIARCVCEHGSENITNNGHCDVCIPVSNPWGSWVGVAYRYLKLEVNIK</sequence>
<comment type="caution">
    <text evidence="1">The sequence shown here is derived from an EMBL/GenBank/DDBJ whole genome shotgun (WGS) entry which is preliminary data.</text>
</comment>
<evidence type="ECO:0000313" key="1">
    <source>
        <dbReference type="EMBL" id="KAH3873296.1"/>
    </source>
</evidence>
<name>A0A9D4MDR2_DREPO</name>
<dbReference type="EMBL" id="JAIWYP010000002">
    <property type="protein sequence ID" value="KAH3873296.1"/>
    <property type="molecule type" value="Genomic_DNA"/>
</dbReference>